<keyword evidence="3" id="KW-0223">Dioxygenase</keyword>
<dbReference type="PANTHER" id="PTHR43048">
    <property type="entry name" value="METHYLMALONYL-COA EPIMERASE"/>
    <property type="match status" value="1"/>
</dbReference>
<dbReference type="CDD" id="cd06587">
    <property type="entry name" value="VOC"/>
    <property type="match status" value="1"/>
</dbReference>
<dbReference type="OrthoDB" id="9799428at2"/>
<dbReference type="PROSITE" id="PS51819">
    <property type="entry name" value="VOC"/>
    <property type="match status" value="1"/>
</dbReference>
<keyword evidence="1" id="KW-0479">Metal-binding</keyword>
<evidence type="ECO:0000313" key="3">
    <source>
        <dbReference type="EMBL" id="SUU84352.1"/>
    </source>
</evidence>
<dbReference type="PANTHER" id="PTHR43048:SF5">
    <property type="entry name" value="BLR5325 PROTEIN"/>
    <property type="match status" value="1"/>
</dbReference>
<evidence type="ECO:0000256" key="1">
    <source>
        <dbReference type="ARBA" id="ARBA00022723"/>
    </source>
</evidence>
<dbReference type="Proteomes" id="UP000254343">
    <property type="component" value="Unassembled WGS sequence"/>
</dbReference>
<dbReference type="InterPro" id="IPR051785">
    <property type="entry name" value="MMCE/EMCE_epimerase"/>
</dbReference>
<keyword evidence="3" id="KW-0560">Oxidoreductase</keyword>
<dbReference type="SUPFAM" id="SSF54593">
    <property type="entry name" value="Glyoxalase/Bleomycin resistance protein/Dihydroxybiphenyl dioxygenase"/>
    <property type="match status" value="1"/>
</dbReference>
<dbReference type="EMBL" id="UIGB01000001">
    <property type="protein sequence ID" value="SUU84352.1"/>
    <property type="molecule type" value="Genomic_DNA"/>
</dbReference>
<evidence type="ECO:0000259" key="2">
    <source>
        <dbReference type="PROSITE" id="PS51819"/>
    </source>
</evidence>
<dbReference type="RefSeq" id="WP_002715179.1">
    <property type="nucleotide sequence ID" value="NZ_UFSI01000001.1"/>
</dbReference>
<evidence type="ECO:0000313" key="4">
    <source>
        <dbReference type="Proteomes" id="UP000254343"/>
    </source>
</evidence>
<dbReference type="Pfam" id="PF00903">
    <property type="entry name" value="Glyoxalase"/>
    <property type="match status" value="1"/>
</dbReference>
<feature type="domain" description="VOC" evidence="2">
    <location>
        <begin position="12"/>
        <end position="127"/>
    </location>
</feature>
<dbReference type="InterPro" id="IPR037523">
    <property type="entry name" value="VOC_core"/>
</dbReference>
<reference evidence="3 4" key="1">
    <citation type="submission" date="2018-06" db="EMBL/GenBank/DDBJ databases">
        <authorList>
            <consortium name="Pathogen Informatics"/>
            <person name="Doyle S."/>
        </authorList>
    </citation>
    <scope>NUCLEOTIDE SEQUENCE [LARGE SCALE GENOMIC DNA]</scope>
    <source>
        <strain evidence="3 4">NCTC12722</strain>
    </source>
</reference>
<dbReference type="InterPro" id="IPR004360">
    <property type="entry name" value="Glyas_Fos-R_dOase_dom"/>
</dbReference>
<dbReference type="Gene3D" id="3.10.180.10">
    <property type="entry name" value="2,3-Dihydroxybiphenyl 1,2-Dioxygenase, domain 1"/>
    <property type="match status" value="1"/>
</dbReference>
<dbReference type="GO" id="GO:0004493">
    <property type="term" value="F:methylmalonyl-CoA epimerase activity"/>
    <property type="evidence" value="ECO:0007669"/>
    <property type="project" value="TreeGrafter"/>
</dbReference>
<dbReference type="GO" id="GO:0046872">
    <property type="term" value="F:metal ion binding"/>
    <property type="evidence" value="ECO:0007669"/>
    <property type="project" value="UniProtKB-KW"/>
</dbReference>
<protein>
    <submittedName>
        <fullName evidence="3">4-hydroxyphenylpyruvate dioxygenase and related hemolysins</fullName>
    </submittedName>
</protein>
<dbReference type="InterPro" id="IPR029068">
    <property type="entry name" value="Glyas_Bleomycin-R_OHBP_Dase"/>
</dbReference>
<dbReference type="GO" id="GO:0046491">
    <property type="term" value="P:L-methylmalonyl-CoA metabolic process"/>
    <property type="evidence" value="ECO:0007669"/>
    <property type="project" value="TreeGrafter"/>
</dbReference>
<keyword evidence="3" id="KW-0670">Pyruvate</keyword>
<dbReference type="AlphaFoldDB" id="A0A380W611"/>
<organism evidence="3 4">
    <name type="scientific">Afipia felis</name>
    <name type="common">Cat scratch disease bacillus</name>
    <dbReference type="NCBI Taxonomy" id="1035"/>
    <lineage>
        <taxon>Bacteria</taxon>
        <taxon>Pseudomonadati</taxon>
        <taxon>Pseudomonadota</taxon>
        <taxon>Alphaproteobacteria</taxon>
        <taxon>Hyphomicrobiales</taxon>
        <taxon>Nitrobacteraceae</taxon>
        <taxon>Afipia</taxon>
    </lineage>
</organism>
<gene>
    <name evidence="3" type="ORF">NCTC12722_01540</name>
</gene>
<proteinExistence type="predicted"/>
<accession>A0A380W611</accession>
<name>A0A380W611_AFIFE</name>
<sequence>MSKQTNGALNAVWDHVHLRVSDPDAVAAWFQDVLGAEEVRAPGRVDVILGGQKIFLLKAPDTDKPSPAHPHRGLDHFGIRVTDINQVTEHLKAKGVRFTAEPHTPRPGIRIAFIEGPEGISIEILERDEKYK</sequence>
<dbReference type="GO" id="GO:0051213">
    <property type="term" value="F:dioxygenase activity"/>
    <property type="evidence" value="ECO:0007669"/>
    <property type="project" value="UniProtKB-KW"/>
</dbReference>